<evidence type="ECO:0000256" key="5">
    <source>
        <dbReference type="SAM" id="Phobius"/>
    </source>
</evidence>
<dbReference type="AlphaFoldDB" id="A0A9K3I9F5"/>
<dbReference type="Proteomes" id="UP000215914">
    <property type="component" value="Unassembled WGS sequence"/>
</dbReference>
<keyword evidence="3" id="KW-0862">Zinc</keyword>
<evidence type="ECO:0000259" key="6">
    <source>
        <dbReference type="PROSITE" id="PS51999"/>
    </source>
</evidence>
<evidence type="ECO:0000256" key="3">
    <source>
        <dbReference type="ARBA" id="ARBA00022833"/>
    </source>
</evidence>
<evidence type="ECO:0000256" key="2">
    <source>
        <dbReference type="ARBA" id="ARBA00022771"/>
    </source>
</evidence>
<feature type="transmembrane region" description="Helical" evidence="5">
    <location>
        <begin position="121"/>
        <end position="143"/>
    </location>
</feature>
<gene>
    <name evidence="7" type="ORF">HanXRQr2_Chr09g0405901</name>
</gene>
<keyword evidence="1" id="KW-0479">Metal-binding</keyword>
<dbReference type="Gramene" id="mRNA:HanXRQr2_Chr09g0405901">
    <property type="protein sequence ID" value="mRNA:HanXRQr2_Chr09g0405901"/>
    <property type="gene ID" value="HanXRQr2_Chr09g0405901"/>
</dbReference>
<accession>A0A9K3I9F5</accession>
<dbReference type="PROSITE" id="PS51999">
    <property type="entry name" value="ZF_GRF"/>
    <property type="match status" value="1"/>
</dbReference>
<dbReference type="InterPro" id="IPR010666">
    <property type="entry name" value="Znf_GRF"/>
</dbReference>
<evidence type="ECO:0000256" key="4">
    <source>
        <dbReference type="PROSITE-ProRule" id="PRU01343"/>
    </source>
</evidence>
<name>A0A9K3I9F5_HELAN</name>
<keyword evidence="5" id="KW-0472">Membrane</keyword>
<keyword evidence="2 4" id="KW-0863">Zinc-finger</keyword>
<sequence>MSNSSNSSCNTNRIPKIFKVDMDGNLYCHHDIRAVIRVAGRRSVRCGAEFYGCSQWPRDDCKFFMWKRDFDKLFEVHSTCSSSAVTRSDAMTGNEYNLQLRNNLLSQENNMLKRQICAKEFMLKQQFLFSLFVIIAMLFYIVYRI</sequence>
<keyword evidence="5" id="KW-0812">Transmembrane</keyword>
<comment type="caution">
    <text evidence="7">The sequence shown here is derived from an EMBL/GenBank/DDBJ whole genome shotgun (WGS) entry which is preliminary data.</text>
</comment>
<organism evidence="7 8">
    <name type="scientific">Helianthus annuus</name>
    <name type="common">Common sunflower</name>
    <dbReference type="NCBI Taxonomy" id="4232"/>
    <lineage>
        <taxon>Eukaryota</taxon>
        <taxon>Viridiplantae</taxon>
        <taxon>Streptophyta</taxon>
        <taxon>Embryophyta</taxon>
        <taxon>Tracheophyta</taxon>
        <taxon>Spermatophyta</taxon>
        <taxon>Magnoliopsida</taxon>
        <taxon>eudicotyledons</taxon>
        <taxon>Gunneridae</taxon>
        <taxon>Pentapetalae</taxon>
        <taxon>asterids</taxon>
        <taxon>campanulids</taxon>
        <taxon>Asterales</taxon>
        <taxon>Asteraceae</taxon>
        <taxon>Asteroideae</taxon>
        <taxon>Heliantheae alliance</taxon>
        <taxon>Heliantheae</taxon>
        <taxon>Helianthus</taxon>
    </lineage>
</organism>
<protein>
    <submittedName>
        <fullName evidence="7">Transcription factor GRF family</fullName>
    </submittedName>
</protein>
<keyword evidence="8" id="KW-1185">Reference proteome</keyword>
<evidence type="ECO:0000256" key="1">
    <source>
        <dbReference type="ARBA" id="ARBA00022723"/>
    </source>
</evidence>
<evidence type="ECO:0000313" key="7">
    <source>
        <dbReference type="EMBL" id="KAF5792430.1"/>
    </source>
</evidence>
<dbReference type="GO" id="GO:0008270">
    <property type="term" value="F:zinc ion binding"/>
    <property type="evidence" value="ECO:0007669"/>
    <property type="project" value="UniProtKB-KW"/>
</dbReference>
<reference evidence="7" key="1">
    <citation type="journal article" date="2017" name="Nature">
        <title>The sunflower genome provides insights into oil metabolism, flowering and Asterid evolution.</title>
        <authorList>
            <person name="Badouin H."/>
            <person name="Gouzy J."/>
            <person name="Grassa C.J."/>
            <person name="Murat F."/>
            <person name="Staton S.E."/>
            <person name="Cottret L."/>
            <person name="Lelandais-Briere C."/>
            <person name="Owens G.L."/>
            <person name="Carrere S."/>
            <person name="Mayjonade B."/>
            <person name="Legrand L."/>
            <person name="Gill N."/>
            <person name="Kane N.C."/>
            <person name="Bowers J.E."/>
            <person name="Hubner S."/>
            <person name="Bellec A."/>
            <person name="Berard A."/>
            <person name="Berges H."/>
            <person name="Blanchet N."/>
            <person name="Boniface M.C."/>
            <person name="Brunel D."/>
            <person name="Catrice O."/>
            <person name="Chaidir N."/>
            <person name="Claudel C."/>
            <person name="Donnadieu C."/>
            <person name="Faraut T."/>
            <person name="Fievet G."/>
            <person name="Helmstetter N."/>
            <person name="King M."/>
            <person name="Knapp S.J."/>
            <person name="Lai Z."/>
            <person name="Le Paslier M.C."/>
            <person name="Lippi Y."/>
            <person name="Lorenzon L."/>
            <person name="Mandel J.R."/>
            <person name="Marage G."/>
            <person name="Marchand G."/>
            <person name="Marquand E."/>
            <person name="Bret-Mestries E."/>
            <person name="Morien E."/>
            <person name="Nambeesan S."/>
            <person name="Nguyen T."/>
            <person name="Pegot-Espagnet P."/>
            <person name="Pouilly N."/>
            <person name="Raftis F."/>
            <person name="Sallet E."/>
            <person name="Schiex T."/>
            <person name="Thomas J."/>
            <person name="Vandecasteele C."/>
            <person name="Vares D."/>
            <person name="Vear F."/>
            <person name="Vautrin S."/>
            <person name="Crespi M."/>
            <person name="Mangin B."/>
            <person name="Burke J.M."/>
            <person name="Salse J."/>
            <person name="Munos S."/>
            <person name="Vincourt P."/>
            <person name="Rieseberg L.H."/>
            <person name="Langlade N.B."/>
        </authorList>
    </citation>
    <scope>NUCLEOTIDE SEQUENCE</scope>
    <source>
        <tissue evidence="7">Leaves</tissue>
    </source>
</reference>
<evidence type="ECO:0000313" key="8">
    <source>
        <dbReference type="Proteomes" id="UP000215914"/>
    </source>
</evidence>
<proteinExistence type="predicted"/>
<feature type="domain" description="GRF-type" evidence="6">
    <location>
        <begin position="28"/>
        <end position="70"/>
    </location>
</feature>
<dbReference type="EMBL" id="MNCJ02000324">
    <property type="protein sequence ID" value="KAF5792430.1"/>
    <property type="molecule type" value="Genomic_DNA"/>
</dbReference>
<reference evidence="7" key="2">
    <citation type="submission" date="2020-06" db="EMBL/GenBank/DDBJ databases">
        <title>Helianthus annuus Genome sequencing and assembly Release 2.</title>
        <authorList>
            <person name="Gouzy J."/>
            <person name="Langlade N."/>
            <person name="Munos S."/>
        </authorList>
    </citation>
    <scope>NUCLEOTIDE SEQUENCE</scope>
    <source>
        <tissue evidence="7">Leaves</tissue>
    </source>
</reference>
<keyword evidence="5" id="KW-1133">Transmembrane helix</keyword>